<dbReference type="PANTHER" id="PTHR42830">
    <property type="entry name" value="OSMOTICALLY INDUCIBLE FAMILY PROTEIN"/>
    <property type="match status" value="1"/>
</dbReference>
<keyword evidence="1" id="KW-0560">Oxidoreductase</keyword>
<protein>
    <submittedName>
        <fullName evidence="1">Peroxiredoxin OsmC</fullName>
        <ecNumber evidence="1">1.11.1.15</ecNumber>
    </submittedName>
</protein>
<dbReference type="InterPro" id="IPR019904">
    <property type="entry name" value="Peroxiredoxin_OsmC"/>
</dbReference>
<dbReference type="InterPro" id="IPR036102">
    <property type="entry name" value="OsmC/Ohrsf"/>
</dbReference>
<dbReference type="PATRIC" id="fig|1300344.3.peg.3005"/>
<accession>A0A161HSK2</accession>
<evidence type="ECO:0000313" key="1">
    <source>
        <dbReference type="EMBL" id="ANC32502.1"/>
    </source>
</evidence>
<dbReference type="EMBL" id="CP014209">
    <property type="protein sequence ID" value="ANC32502.1"/>
    <property type="molecule type" value="Genomic_DNA"/>
</dbReference>
<organism evidence="1 2">
    <name type="scientific">Isoptericola dokdonensis DS-3</name>
    <dbReference type="NCBI Taxonomy" id="1300344"/>
    <lineage>
        <taxon>Bacteria</taxon>
        <taxon>Bacillati</taxon>
        <taxon>Actinomycetota</taxon>
        <taxon>Actinomycetes</taxon>
        <taxon>Micrococcales</taxon>
        <taxon>Promicromonosporaceae</taxon>
        <taxon>Isoptericola</taxon>
    </lineage>
</organism>
<keyword evidence="1" id="KW-0575">Peroxidase</keyword>
<dbReference type="GO" id="GO:0006979">
    <property type="term" value="P:response to oxidative stress"/>
    <property type="evidence" value="ECO:0007669"/>
    <property type="project" value="InterPro"/>
</dbReference>
<dbReference type="InterPro" id="IPR052707">
    <property type="entry name" value="OsmC_Ohr_Peroxiredoxin"/>
</dbReference>
<gene>
    <name evidence="1" type="primary">osmC</name>
    <name evidence="1" type="ORF">I598_2986</name>
</gene>
<dbReference type="Gene3D" id="3.30.300.20">
    <property type="match status" value="1"/>
</dbReference>
<dbReference type="KEGG" id="ido:I598_2986"/>
<dbReference type="PANTHER" id="PTHR42830:SF1">
    <property type="entry name" value="OSMOTICALLY INDUCIBLE FAMILY PROTEIN"/>
    <property type="match status" value="1"/>
</dbReference>
<dbReference type="GO" id="GO:0004601">
    <property type="term" value="F:peroxidase activity"/>
    <property type="evidence" value="ECO:0007669"/>
    <property type="project" value="UniProtKB-KW"/>
</dbReference>
<dbReference type="STRING" id="1300344.I598_2986"/>
<dbReference type="OrthoDB" id="9807532at2"/>
<proteinExistence type="predicted"/>
<keyword evidence="2" id="KW-1185">Reference proteome</keyword>
<dbReference type="AlphaFoldDB" id="A0A161HSK2"/>
<dbReference type="EC" id="1.11.1.15" evidence="1"/>
<dbReference type="NCBIfam" id="TIGR03562">
    <property type="entry name" value="osmo_induc_OsmC"/>
    <property type="match status" value="1"/>
</dbReference>
<dbReference type="InterPro" id="IPR003718">
    <property type="entry name" value="OsmC/Ohr_fam"/>
</dbReference>
<reference evidence="1 2" key="1">
    <citation type="submission" date="2016-01" db="EMBL/GenBank/DDBJ databases">
        <title>Complete genome sequence of a soil Actinobacterium, Isoptericola dokdonensis DS-3.</title>
        <authorList>
            <person name="Kwon S.-K."/>
            <person name="Kim J.F."/>
        </authorList>
    </citation>
    <scope>NUCLEOTIDE SEQUENCE [LARGE SCALE GENOMIC DNA]</scope>
    <source>
        <strain evidence="1 2">DS-3</strain>
    </source>
</reference>
<dbReference type="SUPFAM" id="SSF82784">
    <property type="entry name" value="OsmC-like"/>
    <property type="match status" value="1"/>
</dbReference>
<dbReference type="RefSeq" id="WP_068203732.1">
    <property type="nucleotide sequence ID" value="NZ_CP014209.1"/>
</dbReference>
<evidence type="ECO:0000313" key="2">
    <source>
        <dbReference type="Proteomes" id="UP000076794"/>
    </source>
</evidence>
<dbReference type="Pfam" id="PF02566">
    <property type="entry name" value="OsmC"/>
    <property type="match status" value="1"/>
</dbReference>
<sequence length="147" mass="14836">MPVRTARTAWNGTLQEGTGQLELTSSGAGTFDVSFPRRAADKAEGVTSPEELIAAAHSSCYAMAFSSELGKVGGTPEQVEVSADVTLGADADGNPEITTIALTVRGYASGVDEAAFKAAATAAKAGCPVSKALAGVGEITLDVTWEG</sequence>
<dbReference type="InterPro" id="IPR015946">
    <property type="entry name" value="KH_dom-like_a/b"/>
</dbReference>
<dbReference type="Proteomes" id="UP000076794">
    <property type="component" value="Chromosome"/>
</dbReference>
<name>A0A161HSK2_9MICO</name>